<keyword evidence="3" id="KW-1003">Cell membrane</keyword>
<evidence type="ECO:0000256" key="7">
    <source>
        <dbReference type="ARBA" id="ARBA00022989"/>
    </source>
</evidence>
<evidence type="ECO:0000259" key="12">
    <source>
        <dbReference type="Pfam" id="PF22997"/>
    </source>
</evidence>
<keyword evidence="6 11" id="KW-0812">Transmembrane</keyword>
<feature type="compositionally biased region" description="Polar residues" evidence="10">
    <location>
        <begin position="514"/>
        <end position="535"/>
    </location>
</feature>
<feature type="region of interest" description="Disordered" evidence="10">
    <location>
        <begin position="1111"/>
        <end position="1165"/>
    </location>
</feature>
<evidence type="ECO:0000256" key="4">
    <source>
        <dbReference type="ARBA" id="ARBA00022676"/>
    </source>
</evidence>
<evidence type="ECO:0000256" key="10">
    <source>
        <dbReference type="SAM" id="MobiDB-lite"/>
    </source>
</evidence>
<feature type="transmembrane region" description="Helical" evidence="11">
    <location>
        <begin position="967"/>
        <end position="986"/>
    </location>
</feature>
<keyword evidence="8 11" id="KW-0472">Membrane</keyword>
<dbReference type="GO" id="GO:0006031">
    <property type="term" value="P:chitin biosynthetic process"/>
    <property type="evidence" value="ECO:0007669"/>
    <property type="project" value="TreeGrafter"/>
</dbReference>
<name>A0A9P6YLF0_RHIOR</name>
<comment type="caution">
    <text evidence="13">The sequence shown here is derived from an EMBL/GenBank/DDBJ whole genome shotgun (WGS) entry which is preliminary data.</text>
</comment>
<sequence length="1208" mass="136491">MEFSFKDISISTDFNIQSNTENQSDITTLTTRRSVIRRGILDEKGNLKTTLDEKGKEEEKEKRKGEKRVKGKKRVNAWQVFCYSVTCCCPPPLLTMVGKKDKSAQMAFREKIGLVVIILLIMTFVGFLTFGFTQVVCPRPPLSFRLDSVNEGYVIIHGWSYLLANWNAHPPIQGISNSSTNVIYQPINAGGKDASFLFQNINHHCSLIITPKQPGAVVGQGNLPSYFPCQLIDHTSYLPPLPSLYSNHTACHSSPSSIDSLKRMREVGVRNSEGVYEKAGRIYYGWEEVNRTSHLAVYNGYVLNLNLLKSLPQDLFHLPPSGLIQSILQNTSSFAGQDITHTVVTHRSDTVPWQSEAQCLLDIIKVGEIDTKSVGCVTSDVVLYASLIVILGVILVKFILAVIFGWFLSWKLGNFKEGKSYKDRMRRDREIEHWTEGIHIPAKALQEHSNPTKKTSLIPRKSRFTQPDAGSMHFNPHEKSASLIWKQSLGSRMFHSNAHERSYAKLNGSFSENSQSLTAPLSHRSSITSNSSKTPGSCPHELSPHAIRQPSPEFMPFGFSLAHTICLVTCYSEGEDGLRTTLDSIATTDYPNSHKLILVVADGMITGHGNALSTPDICISMMQDFLIEPEQVESNSYVAIADGTKRHNMAKVYAGYYRYDDRTVSTGLQQRVPMITIVKCGTEEEQAKEAKPGNRGKRDSQVILMSFLQKVMFNERMTELEYEFFSNLWRITGITPDHYEIVLMVDADTKVYPDALSRLVSCMVHDPEVMGLCGETKIGNKADSWVSMIQVFEYYISHHQSKAFESIFGNVTCLPGCFCMYRIKAPKGTNGHWVPILANPDIIEHYSENVVDTLHKKNLLLLGEDRYLSTLMLKTFPRRKMLFVPQAVCKTVVPDSFMVLLSQRRRWINSTIHNLMELVFVRDLCGTFCFSMQFVVFMELVGTLALPAAISFTIYLIILAILGQPAVLSLILLALILGLPAVLIVMTSRKLVYVGWMFIYLLSLPIWNFVLPTYAYWHFDDFTWGETRKVQGEAKDSHGEKEGEFDSSKITMKKWTEFERDRMIKEARARSEAMIQQDLSKRWLPADLSIEIDQSTLSNLIGSSLSDSSKSFLPSHLTPSSPPPLPKSRWQQDDRSSHLSTKEDFDEEVHHDNSQEDDHSSLHSYSSSCQERFSIECLSTELPEIDHQVDLEESWKESVLELTQKTDL</sequence>
<feature type="compositionally biased region" description="Basic and acidic residues" evidence="10">
    <location>
        <begin position="1130"/>
        <end position="1161"/>
    </location>
</feature>
<evidence type="ECO:0000313" key="14">
    <source>
        <dbReference type="Proteomes" id="UP000717996"/>
    </source>
</evidence>
<keyword evidence="9" id="KW-0325">Glycoprotein</keyword>
<dbReference type="InterPro" id="IPR029044">
    <property type="entry name" value="Nucleotide-diphossugar_trans"/>
</dbReference>
<keyword evidence="7 11" id="KW-1133">Transmembrane helix</keyword>
<gene>
    <name evidence="13" type="ORF">G6F51_002085</name>
</gene>
<dbReference type="CDD" id="cd04190">
    <property type="entry name" value="Chitin_synth_C"/>
    <property type="match status" value="1"/>
</dbReference>
<feature type="transmembrane region" description="Helical" evidence="11">
    <location>
        <begin position="940"/>
        <end position="961"/>
    </location>
</feature>
<keyword evidence="4" id="KW-0328">Glycosyltransferase</keyword>
<evidence type="ECO:0000256" key="5">
    <source>
        <dbReference type="ARBA" id="ARBA00022679"/>
    </source>
</evidence>
<dbReference type="GO" id="GO:0005886">
    <property type="term" value="C:plasma membrane"/>
    <property type="evidence" value="ECO:0007669"/>
    <property type="project" value="UniProtKB-SubCell"/>
</dbReference>
<evidence type="ECO:0000256" key="1">
    <source>
        <dbReference type="ARBA" id="ARBA00004651"/>
    </source>
</evidence>
<dbReference type="OrthoDB" id="370884at2759"/>
<dbReference type="EMBL" id="JAANIT010000171">
    <property type="protein sequence ID" value="KAG1551054.1"/>
    <property type="molecule type" value="Genomic_DNA"/>
</dbReference>
<evidence type="ECO:0000256" key="2">
    <source>
        <dbReference type="ARBA" id="ARBA00012543"/>
    </source>
</evidence>
<dbReference type="InterPro" id="IPR004835">
    <property type="entry name" value="Chitin_synth"/>
</dbReference>
<dbReference type="AlphaFoldDB" id="A0A9P6YLF0"/>
<organism evidence="13 14">
    <name type="scientific">Rhizopus oryzae</name>
    <name type="common">Mucormycosis agent</name>
    <name type="synonym">Rhizopus arrhizus var. delemar</name>
    <dbReference type="NCBI Taxonomy" id="64495"/>
    <lineage>
        <taxon>Eukaryota</taxon>
        <taxon>Fungi</taxon>
        <taxon>Fungi incertae sedis</taxon>
        <taxon>Mucoromycota</taxon>
        <taxon>Mucoromycotina</taxon>
        <taxon>Mucoromycetes</taxon>
        <taxon>Mucorales</taxon>
        <taxon>Mucorineae</taxon>
        <taxon>Rhizopodaceae</taxon>
        <taxon>Rhizopus</taxon>
    </lineage>
</organism>
<dbReference type="Pfam" id="PF03142">
    <property type="entry name" value="Chitin_synth_2"/>
    <property type="match status" value="1"/>
</dbReference>
<feature type="transmembrane region" description="Helical" evidence="11">
    <location>
        <begin position="381"/>
        <end position="408"/>
    </location>
</feature>
<reference evidence="13" key="1">
    <citation type="journal article" date="2020" name="Microb. Genom.">
        <title>Genetic diversity of clinical and environmental Mucorales isolates obtained from an investigation of mucormycosis cases among solid organ transplant recipients.</title>
        <authorList>
            <person name="Nguyen M.H."/>
            <person name="Kaul D."/>
            <person name="Muto C."/>
            <person name="Cheng S.J."/>
            <person name="Richter R.A."/>
            <person name="Bruno V.M."/>
            <person name="Liu G."/>
            <person name="Beyhan S."/>
            <person name="Sundermann A.J."/>
            <person name="Mounaud S."/>
            <person name="Pasculle A.W."/>
            <person name="Nierman W.C."/>
            <person name="Driscoll E."/>
            <person name="Cumbie R."/>
            <person name="Clancy C.J."/>
            <person name="Dupont C.L."/>
        </authorList>
    </citation>
    <scope>NUCLEOTIDE SEQUENCE</scope>
    <source>
        <strain evidence="13">GL16</strain>
    </source>
</reference>
<comment type="subcellular location">
    <subcellularLocation>
        <location evidence="1">Cell membrane</location>
        <topology evidence="1">Multi-pass membrane protein</topology>
    </subcellularLocation>
</comment>
<evidence type="ECO:0000256" key="3">
    <source>
        <dbReference type="ARBA" id="ARBA00022475"/>
    </source>
</evidence>
<feature type="region of interest" description="Disordered" evidence="10">
    <location>
        <begin position="514"/>
        <end position="542"/>
    </location>
</feature>
<dbReference type="PANTHER" id="PTHR22914:SF16">
    <property type="entry name" value="CHITIN SYNTHASE 3"/>
    <property type="match status" value="1"/>
</dbReference>
<protein>
    <recommendedName>
        <fullName evidence="2">chitin synthase</fullName>
        <ecNumber evidence="2">2.4.1.16</ecNumber>
    </recommendedName>
</protein>
<dbReference type="Pfam" id="PF22997">
    <property type="entry name" value="CHS4"/>
    <property type="match status" value="1"/>
</dbReference>
<accession>A0A9P6YLF0</accession>
<dbReference type="GO" id="GO:0004100">
    <property type="term" value="F:chitin synthase activity"/>
    <property type="evidence" value="ECO:0007669"/>
    <property type="project" value="UniProtKB-EC"/>
</dbReference>
<proteinExistence type="predicted"/>
<dbReference type="Proteomes" id="UP000717996">
    <property type="component" value="Unassembled WGS sequence"/>
</dbReference>
<evidence type="ECO:0000256" key="11">
    <source>
        <dbReference type="SAM" id="Phobius"/>
    </source>
</evidence>
<evidence type="ECO:0000256" key="6">
    <source>
        <dbReference type="ARBA" id="ARBA00022692"/>
    </source>
</evidence>
<feature type="domain" description="Chitin synthase 4-like" evidence="12">
    <location>
        <begin position="282"/>
        <end position="367"/>
    </location>
</feature>
<feature type="transmembrane region" description="Helical" evidence="11">
    <location>
        <begin position="998"/>
        <end position="1017"/>
    </location>
</feature>
<feature type="transmembrane region" description="Helical" evidence="11">
    <location>
        <begin position="112"/>
        <end position="132"/>
    </location>
</feature>
<dbReference type="InterPro" id="IPR054295">
    <property type="entry name" value="CHS4-like_dom"/>
</dbReference>
<dbReference type="PANTHER" id="PTHR22914">
    <property type="entry name" value="CHITIN SYNTHASE"/>
    <property type="match status" value="1"/>
</dbReference>
<evidence type="ECO:0000256" key="8">
    <source>
        <dbReference type="ARBA" id="ARBA00023136"/>
    </source>
</evidence>
<dbReference type="GO" id="GO:0030428">
    <property type="term" value="C:cell septum"/>
    <property type="evidence" value="ECO:0007669"/>
    <property type="project" value="TreeGrafter"/>
</dbReference>
<evidence type="ECO:0000313" key="13">
    <source>
        <dbReference type="EMBL" id="KAG1551054.1"/>
    </source>
</evidence>
<dbReference type="Gene3D" id="3.90.550.10">
    <property type="entry name" value="Spore Coat Polysaccharide Biosynthesis Protein SpsA, Chain A"/>
    <property type="match status" value="1"/>
</dbReference>
<dbReference type="SUPFAM" id="SSF53448">
    <property type="entry name" value="Nucleotide-diphospho-sugar transferases"/>
    <property type="match status" value="1"/>
</dbReference>
<keyword evidence="5" id="KW-0808">Transferase</keyword>
<dbReference type="EC" id="2.4.1.16" evidence="2"/>
<evidence type="ECO:0000256" key="9">
    <source>
        <dbReference type="ARBA" id="ARBA00023180"/>
    </source>
</evidence>